<evidence type="ECO:0000313" key="2">
    <source>
        <dbReference type="EMBL" id="MFC5631073.1"/>
    </source>
</evidence>
<name>A0ABW0UDL7_9STRE</name>
<feature type="transmembrane region" description="Helical" evidence="1">
    <location>
        <begin position="97"/>
        <end position="121"/>
    </location>
</feature>
<feature type="transmembrane region" description="Helical" evidence="1">
    <location>
        <begin position="239"/>
        <end position="258"/>
    </location>
</feature>
<keyword evidence="1" id="KW-0812">Transmembrane</keyword>
<accession>A0ABW0UDL7</accession>
<sequence length="522" mass="60488">MVSKSLFTGLGEFAYKAHDNQKRFLNLATRTQQQQILARLTLEDIENISDESLIYLMLKLLNTHRKTYYDAAIVQALRQRLKALAGEQKKWVDRDRYLTILFKLGQFVLLVWGMILFLMLCHAGFDRESVKEVTLLTLLLLLASLTGFSVLNRLRQRVSSTNHPFYFKEASGRRLVILGATAVFFLGPISLLLFLIADLAGVFPYVISLILLQLVRFGMAKEVNRSFFTYHTKGRGFVLLLIGLALIMIIRLLTGLFAGDFLTVLPVLLATLIGAFFFFGGHRYHWIHSVYKKDIRMDLPKILLFFLKEWLYYSIFVSLATFFSVSIYYDTYHLTLIGFLWSLVTIMVNLFVTYNRRVRVKEKMEHSEDYKQVVDYFRTLQAISGKERKLSKELTVPDKFCLLSRFYDDLTAGGLVAVLTDRVLVPRMADLEKVLEENHCQYALERLLWAKSLYKGDWYALETLSEKQLSPVIQDLRNLLQSEEHYTAVGHQSALLNDMVPMLVWKTYLLYLNHKEAFSSVF</sequence>
<dbReference type="EMBL" id="JBHSOJ010000016">
    <property type="protein sequence ID" value="MFC5631073.1"/>
    <property type="molecule type" value="Genomic_DNA"/>
</dbReference>
<evidence type="ECO:0000256" key="1">
    <source>
        <dbReference type="SAM" id="Phobius"/>
    </source>
</evidence>
<keyword evidence="1" id="KW-0472">Membrane</keyword>
<organism evidence="2 3">
    <name type="scientific">Streptococcus caledonicus</name>
    <dbReference type="NCBI Taxonomy" id="2614158"/>
    <lineage>
        <taxon>Bacteria</taxon>
        <taxon>Bacillati</taxon>
        <taxon>Bacillota</taxon>
        <taxon>Bacilli</taxon>
        <taxon>Lactobacillales</taxon>
        <taxon>Streptococcaceae</taxon>
        <taxon>Streptococcus</taxon>
    </lineage>
</organism>
<dbReference type="Proteomes" id="UP001596110">
    <property type="component" value="Unassembled WGS sequence"/>
</dbReference>
<comment type="caution">
    <text evidence="2">The sequence shown here is derived from an EMBL/GenBank/DDBJ whole genome shotgun (WGS) entry which is preliminary data.</text>
</comment>
<feature type="transmembrane region" description="Helical" evidence="1">
    <location>
        <begin position="133"/>
        <end position="154"/>
    </location>
</feature>
<reference evidence="3" key="1">
    <citation type="journal article" date="2019" name="Int. J. Syst. Evol. Microbiol.">
        <title>The Global Catalogue of Microorganisms (GCM) 10K type strain sequencing project: providing services to taxonomists for standard genome sequencing and annotation.</title>
        <authorList>
            <consortium name="The Broad Institute Genomics Platform"/>
            <consortium name="The Broad Institute Genome Sequencing Center for Infectious Disease"/>
            <person name="Wu L."/>
            <person name="Ma J."/>
        </authorList>
    </citation>
    <scope>NUCLEOTIDE SEQUENCE [LARGE SCALE GENOMIC DNA]</scope>
    <source>
        <strain evidence="3">DT43</strain>
    </source>
</reference>
<protein>
    <submittedName>
        <fullName evidence="2">Uncharacterized protein</fullName>
    </submittedName>
</protein>
<proteinExistence type="predicted"/>
<feature type="transmembrane region" description="Helical" evidence="1">
    <location>
        <begin position="302"/>
        <end position="328"/>
    </location>
</feature>
<feature type="transmembrane region" description="Helical" evidence="1">
    <location>
        <begin position="202"/>
        <end position="219"/>
    </location>
</feature>
<feature type="transmembrane region" description="Helical" evidence="1">
    <location>
        <begin position="264"/>
        <end position="281"/>
    </location>
</feature>
<feature type="transmembrane region" description="Helical" evidence="1">
    <location>
        <begin position="175"/>
        <end position="196"/>
    </location>
</feature>
<gene>
    <name evidence="2" type="ORF">ACFPQ3_05590</name>
</gene>
<feature type="transmembrane region" description="Helical" evidence="1">
    <location>
        <begin position="334"/>
        <end position="354"/>
    </location>
</feature>
<keyword evidence="3" id="KW-1185">Reference proteome</keyword>
<evidence type="ECO:0000313" key="3">
    <source>
        <dbReference type="Proteomes" id="UP001596110"/>
    </source>
</evidence>
<dbReference type="RefSeq" id="WP_156806566.1">
    <property type="nucleotide sequence ID" value="NZ_JBHSOJ010000016.1"/>
</dbReference>
<keyword evidence="1" id="KW-1133">Transmembrane helix</keyword>